<reference evidence="7 8" key="1">
    <citation type="submission" date="2019-07" db="EMBL/GenBank/DDBJ databases">
        <title>Chromosome genome assembly for large yellow croaker.</title>
        <authorList>
            <person name="Xiao S."/>
        </authorList>
    </citation>
    <scope>NUCLEOTIDE SEQUENCE [LARGE SCALE GENOMIC DNA]</scope>
    <source>
        <strain evidence="7">JMULYC20181020</strain>
        <tissue evidence="7">Muscle</tissue>
    </source>
</reference>
<evidence type="ECO:0000313" key="7">
    <source>
        <dbReference type="EMBL" id="KAE8299344.1"/>
    </source>
</evidence>
<feature type="transmembrane region" description="Helical" evidence="5">
    <location>
        <begin position="106"/>
        <end position="127"/>
    </location>
</feature>
<comment type="subcellular location">
    <subcellularLocation>
        <location evidence="1">Membrane</location>
        <topology evidence="1">Multi-pass membrane protein</topology>
    </subcellularLocation>
</comment>
<dbReference type="CDD" id="cd18577">
    <property type="entry name" value="ABC_6TM_Pgp_ABCB1_D1_like"/>
    <property type="match status" value="1"/>
</dbReference>
<dbReference type="Proteomes" id="UP000424527">
    <property type="component" value="Unassembled WGS sequence"/>
</dbReference>
<gene>
    <name evidence="7" type="ORF">D5F01_LYC01737</name>
</gene>
<evidence type="ECO:0000259" key="6">
    <source>
        <dbReference type="PROSITE" id="PS50929"/>
    </source>
</evidence>
<keyword evidence="3 5" id="KW-1133">Transmembrane helix</keyword>
<dbReference type="PANTHER" id="PTHR43394:SF24">
    <property type="entry name" value="BILE SALT EXPORT PUMP"/>
    <property type="match status" value="1"/>
</dbReference>
<evidence type="ECO:0000256" key="2">
    <source>
        <dbReference type="ARBA" id="ARBA00022692"/>
    </source>
</evidence>
<dbReference type="InterPro" id="IPR039421">
    <property type="entry name" value="Type_1_exporter"/>
</dbReference>
<feature type="transmembrane region" description="Helical" evidence="5">
    <location>
        <begin position="6"/>
        <end position="29"/>
    </location>
</feature>
<accession>A0A6G0J6X8</accession>
<dbReference type="GO" id="GO:0005743">
    <property type="term" value="C:mitochondrial inner membrane"/>
    <property type="evidence" value="ECO:0007669"/>
    <property type="project" value="TreeGrafter"/>
</dbReference>
<dbReference type="GO" id="GO:0005524">
    <property type="term" value="F:ATP binding"/>
    <property type="evidence" value="ECO:0007669"/>
    <property type="project" value="UniProtKB-KW"/>
</dbReference>
<proteinExistence type="predicted"/>
<keyword evidence="7" id="KW-0547">Nucleotide-binding</keyword>
<name>A0A6G0J6X8_LARCR</name>
<evidence type="ECO:0000256" key="5">
    <source>
        <dbReference type="SAM" id="Phobius"/>
    </source>
</evidence>
<comment type="caution">
    <text evidence="7">The sequence shown here is derived from an EMBL/GenBank/DDBJ whole genome shotgun (WGS) entry which is preliminary data.</text>
</comment>
<dbReference type="EMBL" id="REGW02000002">
    <property type="protein sequence ID" value="KAE8299344.1"/>
    <property type="molecule type" value="Genomic_DNA"/>
</dbReference>
<keyword evidence="8" id="KW-1185">Reference proteome</keyword>
<evidence type="ECO:0000256" key="4">
    <source>
        <dbReference type="ARBA" id="ARBA00023136"/>
    </source>
</evidence>
<evidence type="ECO:0000313" key="8">
    <source>
        <dbReference type="Proteomes" id="UP000424527"/>
    </source>
</evidence>
<dbReference type="PROSITE" id="PS50929">
    <property type="entry name" value="ABC_TM1F"/>
    <property type="match status" value="1"/>
</dbReference>
<dbReference type="InterPro" id="IPR011527">
    <property type="entry name" value="ABC1_TM_dom"/>
</dbReference>
<protein>
    <submittedName>
        <fullName evidence="7">Bile salt export pump ATP-binding cassette sub-family B member 11</fullName>
    </submittedName>
</protein>
<keyword evidence="2 5" id="KW-0812">Transmembrane</keyword>
<dbReference type="SUPFAM" id="SSF90123">
    <property type="entry name" value="ABC transporter transmembrane region"/>
    <property type="match status" value="1"/>
</dbReference>
<feature type="transmembrane region" description="Helical" evidence="5">
    <location>
        <begin position="83"/>
        <end position="100"/>
    </location>
</feature>
<dbReference type="InterPro" id="IPR036640">
    <property type="entry name" value="ABC1_TM_sf"/>
</dbReference>
<dbReference type="Pfam" id="PF00664">
    <property type="entry name" value="ABC_membrane"/>
    <property type="match status" value="1"/>
</dbReference>
<dbReference type="PANTHER" id="PTHR43394">
    <property type="entry name" value="ATP-DEPENDENT PERMEASE MDL1, MITOCHONDRIAL"/>
    <property type="match status" value="1"/>
</dbReference>
<sequence>MTTFAFYYVGIAFGVLIVSYIQIVFWVTAAARQIQQIRKTYFRKIMRMEIGWFDCNSVGELNTRISDDINKINNAIADQMSIFIERISTSVFGFMVGFIGGWKLTLVVIAVSPLIGVGAGLIAMALAQLTGRELKAYAKAGAVADEVLSSIRTVAAFGGQEKEAERSSEPWPGLTLPGGLLAVLQQRTFLAQLIG</sequence>
<dbReference type="Gene3D" id="1.20.1560.10">
    <property type="entry name" value="ABC transporter type 1, transmembrane domain"/>
    <property type="match status" value="1"/>
</dbReference>
<keyword evidence="4 5" id="KW-0472">Membrane</keyword>
<dbReference type="GO" id="GO:0015421">
    <property type="term" value="F:ABC-type oligopeptide transporter activity"/>
    <property type="evidence" value="ECO:0007669"/>
    <property type="project" value="TreeGrafter"/>
</dbReference>
<dbReference type="AlphaFoldDB" id="A0A6G0J6X8"/>
<organism evidence="7 8">
    <name type="scientific">Larimichthys crocea</name>
    <name type="common">Large yellow croaker</name>
    <name type="synonym">Pseudosciaena crocea</name>
    <dbReference type="NCBI Taxonomy" id="215358"/>
    <lineage>
        <taxon>Eukaryota</taxon>
        <taxon>Metazoa</taxon>
        <taxon>Chordata</taxon>
        <taxon>Craniata</taxon>
        <taxon>Vertebrata</taxon>
        <taxon>Euteleostomi</taxon>
        <taxon>Actinopterygii</taxon>
        <taxon>Neopterygii</taxon>
        <taxon>Teleostei</taxon>
        <taxon>Neoteleostei</taxon>
        <taxon>Acanthomorphata</taxon>
        <taxon>Eupercaria</taxon>
        <taxon>Sciaenidae</taxon>
        <taxon>Larimichthys</taxon>
    </lineage>
</organism>
<keyword evidence="7" id="KW-0067">ATP-binding</keyword>
<evidence type="ECO:0000256" key="1">
    <source>
        <dbReference type="ARBA" id="ARBA00004141"/>
    </source>
</evidence>
<evidence type="ECO:0000256" key="3">
    <source>
        <dbReference type="ARBA" id="ARBA00022989"/>
    </source>
</evidence>
<dbReference type="GO" id="GO:0090374">
    <property type="term" value="P:oligopeptide export from mitochondrion"/>
    <property type="evidence" value="ECO:0007669"/>
    <property type="project" value="TreeGrafter"/>
</dbReference>
<feature type="domain" description="ABC transmembrane type-1" evidence="6">
    <location>
        <begin position="1"/>
        <end position="166"/>
    </location>
</feature>